<accession>A0AAW1BHB4</accession>
<sequence>MYTTTALPHSGKSWIEKRLPNYKIYLNNTFALDSTWIHPKELRIYQGQEKPLATTNQVAVAVSRPATAPRPFPTVVLTPQPIPAGSLKQAGGNQTITFAAAMLSIDAEPPQGPPSNVQPCHVLTLSPIKIPVLTSPFQV</sequence>
<dbReference type="Proteomes" id="UP001474421">
    <property type="component" value="Unassembled WGS sequence"/>
</dbReference>
<evidence type="ECO:0000313" key="1">
    <source>
        <dbReference type="EMBL" id="KAK9400752.1"/>
    </source>
</evidence>
<organism evidence="1 2">
    <name type="scientific">Crotalus adamanteus</name>
    <name type="common">Eastern diamondback rattlesnake</name>
    <dbReference type="NCBI Taxonomy" id="8729"/>
    <lineage>
        <taxon>Eukaryota</taxon>
        <taxon>Metazoa</taxon>
        <taxon>Chordata</taxon>
        <taxon>Craniata</taxon>
        <taxon>Vertebrata</taxon>
        <taxon>Euteleostomi</taxon>
        <taxon>Lepidosauria</taxon>
        <taxon>Squamata</taxon>
        <taxon>Bifurcata</taxon>
        <taxon>Unidentata</taxon>
        <taxon>Episquamata</taxon>
        <taxon>Toxicofera</taxon>
        <taxon>Serpentes</taxon>
        <taxon>Colubroidea</taxon>
        <taxon>Viperidae</taxon>
        <taxon>Crotalinae</taxon>
        <taxon>Crotalus</taxon>
    </lineage>
</organism>
<proteinExistence type="predicted"/>
<comment type="caution">
    <text evidence="1">The sequence shown here is derived from an EMBL/GenBank/DDBJ whole genome shotgun (WGS) entry which is preliminary data.</text>
</comment>
<reference evidence="1 2" key="1">
    <citation type="journal article" date="2024" name="Proc. Natl. Acad. Sci. U.S.A.">
        <title>The genetic regulatory architecture and epigenomic basis for age-related changes in rattlesnake venom.</title>
        <authorList>
            <person name="Hogan M.P."/>
            <person name="Holding M.L."/>
            <person name="Nystrom G.S."/>
            <person name="Colston T.J."/>
            <person name="Bartlett D.A."/>
            <person name="Mason A.J."/>
            <person name="Ellsworth S.A."/>
            <person name="Rautsaw R.M."/>
            <person name="Lawrence K.C."/>
            <person name="Strickland J.L."/>
            <person name="He B."/>
            <person name="Fraser P."/>
            <person name="Margres M.J."/>
            <person name="Gilbert D.M."/>
            <person name="Gibbs H.L."/>
            <person name="Parkinson C.L."/>
            <person name="Rokyta D.R."/>
        </authorList>
    </citation>
    <scope>NUCLEOTIDE SEQUENCE [LARGE SCALE GENOMIC DNA]</scope>
    <source>
        <strain evidence="1">DRR0105</strain>
    </source>
</reference>
<name>A0AAW1BHB4_CROAD</name>
<evidence type="ECO:0000313" key="2">
    <source>
        <dbReference type="Proteomes" id="UP001474421"/>
    </source>
</evidence>
<dbReference type="AlphaFoldDB" id="A0AAW1BHB4"/>
<dbReference type="EMBL" id="JAOTOJ010000005">
    <property type="protein sequence ID" value="KAK9400752.1"/>
    <property type="molecule type" value="Genomic_DNA"/>
</dbReference>
<keyword evidence="2" id="KW-1185">Reference proteome</keyword>
<gene>
    <name evidence="1" type="ORF">NXF25_011466</name>
</gene>
<protein>
    <submittedName>
        <fullName evidence="1">Transcription elongation regulator 1-like</fullName>
    </submittedName>
</protein>